<reference evidence="2 3" key="1">
    <citation type="submission" date="2019-12" db="EMBL/GenBank/DDBJ databases">
        <authorList>
            <person name="Ayuk M.A."/>
            <person name="Robinson C.J."/>
            <person name="Anderson W.A."/>
            <person name="Ullah H."/>
            <person name="Gugssa A."/>
            <person name="Somiranjan G."/>
            <person name="Allen A."/>
            <person name="Lourds M.F."/>
            <person name="Quagraine B.K."/>
            <person name="Smith M."/>
            <person name="Moore M."/>
            <person name="Oliver J."/>
            <person name="Irabor E."/>
            <person name="Roy S.D."/>
            <person name="Bassey G."/>
            <person name="Louis B.N."/>
            <person name="Adu D."/>
            <person name="Akhimien C.E."/>
            <person name="Annor K."/>
            <person name="Archibald A."/>
            <person name="Ashagre K.C."/>
            <person name="Baity M.R."/>
            <person name="Barnes K.J."/>
            <person name="Barrios L.E."/>
            <person name="Black A.C."/>
            <person name="Bowen'Kauth M.S."/>
            <person name="Bowman K.N."/>
            <person name="Breaux D.L."/>
            <person name="Brooks J.A."/>
            <person name="Bwayili H.A."/>
            <person name="Caine T."/>
            <person name="Williams A.Y."/>
            <person name="Norris L.J."/>
            <person name="Nwozo E.O."/>
            <person name="Prosper P.L."/>
            <person name="Rankin N.A."/>
            <person name="Richardson K.M."/>
            <person name="Robinson D.M."/>
            <person name="Salters D.J."/>
            <person name="Savage M.A."/>
            <person name="Solomon S.M."/>
            <person name="Williams L.R."/>
            <person name="Curtis N."/>
            <person name="Garlena R.A."/>
            <person name="Russell D.A."/>
            <person name="Pope W.H."/>
            <person name="Jacobs-Sera D."/>
            <person name="Hatfull G.F."/>
        </authorList>
    </citation>
    <scope>NUCLEOTIDE SEQUENCE [LARGE SCALE GENOMIC DNA]</scope>
</reference>
<organism evidence="2 3">
    <name type="scientific">Mycobacterium phage Onyinye</name>
    <dbReference type="NCBI Taxonomy" id="2686235"/>
    <lineage>
        <taxon>Viruses</taxon>
        <taxon>Duplodnaviria</taxon>
        <taxon>Heunggongvirae</taxon>
        <taxon>Uroviricota</taxon>
        <taxon>Caudoviricetes</taxon>
        <taxon>Onyinyevirus</taxon>
        <taxon>Onyinyevirus onyinye</taxon>
    </lineage>
</organism>
<accession>A0A6B9L731</accession>
<keyword evidence="3" id="KW-1185">Reference proteome</keyword>
<sequence>MPIDTRQYDSALAFIKDDAQFSRLVGNLTNGDDKTRIKAYELYEDYYHNRPEHIRVTLRGEDDDSIEIYMPSAKKCVEAVNRFLAIDFDYTFDPESGGENPELGQPEVSRTNLDAALSKLFQKQEIPTKFNNMKRYMLMKGDGLLHIRAIPWEKAGRRIVIDELKPEHYFPIEDLASGAAIGCHIVDVVRNPRNSPKTRQESDEWIVRRQTYRRQMLEDPEGHRIPTGRITSQLAYFKMSKWDDRTADSEVLMIEEIVPEFVLPERIQSLPVYHWRNSPPPNSTFGLSALAGVESLINAMNQAATDEDLTLITQGLGVFWTDASPPVDENGNEVEWEIGPGAVVQVSTGANFGRVTGVSSVAPYHEHIKLLDEHMQQAMAVPDVAIGMVDVQAVESGIALQLKFGPLLAQNKEKEPSIKKVADEFLEDLLDWLAVYEGVESNGVVVTAQFGDPMPKNKSQDLQDILSIWTQANVNGQILPTQWLFDRLNELFGWDLSEIDLDTALEEAKRISEATTPADPFGAAMDGAMGDEEDEDLPFGNNGSGVPFASLGG</sequence>
<dbReference type="KEGG" id="vg:77924817"/>
<feature type="region of interest" description="Disordered" evidence="1">
    <location>
        <begin position="511"/>
        <end position="553"/>
    </location>
</feature>
<name>A0A6B9L731_9CAUD</name>
<proteinExistence type="predicted"/>
<evidence type="ECO:0000256" key="1">
    <source>
        <dbReference type="SAM" id="MobiDB-lite"/>
    </source>
</evidence>
<dbReference type="RefSeq" id="YP_010649269.1">
    <property type="nucleotide sequence ID" value="NC_070765.1"/>
</dbReference>
<dbReference type="EMBL" id="MN813687">
    <property type="protein sequence ID" value="QHB37426.1"/>
    <property type="molecule type" value="Genomic_DNA"/>
</dbReference>
<evidence type="ECO:0000313" key="2">
    <source>
        <dbReference type="EMBL" id="QHB37426.1"/>
    </source>
</evidence>
<protein>
    <submittedName>
        <fullName evidence="2">Portal protein</fullName>
    </submittedName>
</protein>
<evidence type="ECO:0000313" key="3">
    <source>
        <dbReference type="Proteomes" id="UP000463915"/>
    </source>
</evidence>
<gene>
    <name evidence="2" type="primary">20</name>
    <name evidence="2" type="ORF">SEA_ONYINYE_20</name>
</gene>
<dbReference type="Proteomes" id="UP000463915">
    <property type="component" value="Segment"/>
</dbReference>
<dbReference type="GeneID" id="77924817"/>